<reference evidence="7" key="1">
    <citation type="journal article" date="2016" name="Front. Microbiol.">
        <title>Genome Sequence of the Piezophilic, Mesophilic Sulfate-Reducing Bacterium Desulfovibrio indicus J2T.</title>
        <authorList>
            <person name="Cao J."/>
            <person name="Maignien L."/>
            <person name="Shao Z."/>
            <person name="Alain K."/>
            <person name="Jebbar M."/>
        </authorList>
    </citation>
    <scope>NUCLEOTIDE SEQUENCE</scope>
    <source>
        <strain evidence="7">NBRC 103626</strain>
    </source>
</reference>
<evidence type="ECO:0000256" key="4">
    <source>
        <dbReference type="RuleBase" id="RU003719"/>
    </source>
</evidence>
<dbReference type="Pfam" id="PF00389">
    <property type="entry name" value="2-Hacid_dh"/>
    <property type="match status" value="1"/>
</dbReference>
<dbReference type="InterPro" id="IPR036291">
    <property type="entry name" value="NAD(P)-bd_dom_sf"/>
</dbReference>
<dbReference type="GO" id="GO:0051287">
    <property type="term" value="F:NAD binding"/>
    <property type="evidence" value="ECO:0007669"/>
    <property type="project" value="InterPro"/>
</dbReference>
<dbReference type="Gene3D" id="3.40.50.720">
    <property type="entry name" value="NAD(P)-binding Rossmann-like Domain"/>
    <property type="match status" value="2"/>
</dbReference>
<dbReference type="InterPro" id="IPR029753">
    <property type="entry name" value="D-isomer_DH_CS"/>
</dbReference>
<dbReference type="AlphaFoldDB" id="A0AA37HKA0"/>
<dbReference type="FunFam" id="3.40.50.720:FF:000041">
    <property type="entry name" value="D-3-phosphoglycerate dehydrogenase"/>
    <property type="match status" value="1"/>
</dbReference>
<dbReference type="SUPFAM" id="SSF51735">
    <property type="entry name" value="NAD(P)-binding Rossmann-fold domains"/>
    <property type="match status" value="1"/>
</dbReference>
<name>A0AA37HKA0_9HYPH</name>
<reference evidence="7" key="2">
    <citation type="submission" date="2021-08" db="EMBL/GenBank/DDBJ databases">
        <authorList>
            <person name="Tani A."/>
            <person name="Ola A."/>
            <person name="Ogura Y."/>
            <person name="Katsura K."/>
            <person name="Hayashi T."/>
        </authorList>
    </citation>
    <scope>NUCLEOTIDE SEQUENCE</scope>
    <source>
        <strain evidence="7">NBRC 103626</strain>
    </source>
</reference>
<evidence type="ECO:0000259" key="5">
    <source>
        <dbReference type="Pfam" id="PF00389"/>
    </source>
</evidence>
<dbReference type="PROSITE" id="PS00670">
    <property type="entry name" value="D_2_HYDROXYACID_DH_2"/>
    <property type="match status" value="1"/>
</dbReference>
<dbReference type="Proteomes" id="UP001055108">
    <property type="component" value="Unassembled WGS sequence"/>
</dbReference>
<evidence type="ECO:0000313" key="7">
    <source>
        <dbReference type="EMBL" id="GJD77079.1"/>
    </source>
</evidence>
<dbReference type="RefSeq" id="WP_238300694.1">
    <property type="nucleotide sequence ID" value="NZ_BPQM01000005.1"/>
</dbReference>
<evidence type="ECO:0000256" key="2">
    <source>
        <dbReference type="ARBA" id="ARBA00023002"/>
    </source>
</evidence>
<accession>A0AA37HKA0</accession>
<evidence type="ECO:0000256" key="3">
    <source>
        <dbReference type="ARBA" id="ARBA00023027"/>
    </source>
</evidence>
<dbReference type="Pfam" id="PF02826">
    <property type="entry name" value="2-Hacid_dh_C"/>
    <property type="match status" value="1"/>
</dbReference>
<protein>
    <submittedName>
        <fullName evidence="7">(S)-sulfolactate dehydrogenase</fullName>
    </submittedName>
</protein>
<dbReference type="SUPFAM" id="SSF52283">
    <property type="entry name" value="Formate/glycerate dehydrogenase catalytic domain-like"/>
    <property type="match status" value="1"/>
</dbReference>
<dbReference type="EMBL" id="BPQM01000005">
    <property type="protein sequence ID" value="GJD77079.1"/>
    <property type="molecule type" value="Genomic_DNA"/>
</dbReference>
<keyword evidence="2 4" id="KW-0560">Oxidoreductase</keyword>
<dbReference type="GO" id="GO:0006564">
    <property type="term" value="P:L-serine biosynthetic process"/>
    <property type="evidence" value="ECO:0007669"/>
    <property type="project" value="UniProtKB-ARBA"/>
</dbReference>
<dbReference type="PANTHER" id="PTHR42938:SF9">
    <property type="entry name" value="FORMATE DEHYDROGENASE 1"/>
    <property type="match status" value="1"/>
</dbReference>
<dbReference type="GO" id="GO:0004617">
    <property type="term" value="F:phosphoglycerate dehydrogenase activity"/>
    <property type="evidence" value="ECO:0007669"/>
    <property type="project" value="UniProtKB-ARBA"/>
</dbReference>
<evidence type="ECO:0000256" key="1">
    <source>
        <dbReference type="ARBA" id="ARBA00005854"/>
    </source>
</evidence>
<comment type="caution">
    <text evidence="7">The sequence shown here is derived from an EMBL/GenBank/DDBJ whole genome shotgun (WGS) entry which is preliminary data.</text>
</comment>
<dbReference type="PROSITE" id="PS00671">
    <property type="entry name" value="D_2_HYDROXYACID_DH_3"/>
    <property type="match status" value="1"/>
</dbReference>
<gene>
    <name evidence="7" type="primary">slcC</name>
    <name evidence="7" type="ORF">NBEOAGPD_0281</name>
</gene>
<feature type="domain" description="D-isomer specific 2-hydroxyacid dehydrogenase NAD-binding" evidence="6">
    <location>
        <begin position="113"/>
        <end position="293"/>
    </location>
</feature>
<dbReference type="InterPro" id="IPR006139">
    <property type="entry name" value="D-isomer_2_OHA_DH_cat_dom"/>
</dbReference>
<keyword evidence="8" id="KW-1185">Reference proteome</keyword>
<organism evidence="7 8">
    <name type="scientific">Methylobacterium gregans</name>
    <dbReference type="NCBI Taxonomy" id="374424"/>
    <lineage>
        <taxon>Bacteria</taxon>
        <taxon>Pseudomonadati</taxon>
        <taxon>Pseudomonadota</taxon>
        <taxon>Alphaproteobacteria</taxon>
        <taxon>Hyphomicrobiales</taxon>
        <taxon>Methylobacteriaceae</taxon>
        <taxon>Methylobacterium</taxon>
    </lineage>
</organism>
<evidence type="ECO:0000259" key="6">
    <source>
        <dbReference type="Pfam" id="PF02826"/>
    </source>
</evidence>
<dbReference type="InterPro" id="IPR006140">
    <property type="entry name" value="D-isomer_DH_NAD-bd"/>
</dbReference>
<keyword evidence="3" id="KW-0520">NAD</keyword>
<dbReference type="PANTHER" id="PTHR42938">
    <property type="entry name" value="FORMATE DEHYDROGENASE 1"/>
    <property type="match status" value="1"/>
</dbReference>
<feature type="domain" description="D-isomer specific 2-hydroxyacid dehydrogenase catalytic" evidence="5">
    <location>
        <begin position="39"/>
        <end position="316"/>
    </location>
</feature>
<proteinExistence type="inferred from homology"/>
<evidence type="ECO:0000313" key="8">
    <source>
        <dbReference type="Proteomes" id="UP001055108"/>
    </source>
</evidence>
<sequence length="318" mass="32525">MPDGSPPKVVISEFMDEAAIAAELQGFDTLYDPGLVDRPEALAAALNGADALIVRNRTQVRGALLAAAQDLKVVGRLGVGLDNIDVAACRERGIAVYPATGANDGAVAEYVIGTAMLLLRGAYGATAAVAAGTWPRNALMGREIAGKRLGLVGFGAIARETARRAAALGMTIAAHDPFVAADDPAWHPGYGAIGRSDLDALFAQSDVLSLHVPLTDETRGLVGAAAIARMPQGAVLINAARGGVVDEAAVAAALRSGHLGGAALDVFDREPLDAGAGAVFVDVPNLVLTPHIAGVTQESNVRVSAVTAQAVRRHLTEQ</sequence>
<comment type="similarity">
    <text evidence="1 4">Belongs to the D-isomer specific 2-hydroxyacid dehydrogenase family.</text>
</comment>
<dbReference type="GO" id="GO:0047545">
    <property type="term" value="F:(S)-2-hydroxyglutarate dehydrogenase activity"/>
    <property type="evidence" value="ECO:0007669"/>
    <property type="project" value="UniProtKB-ARBA"/>
</dbReference>